<evidence type="ECO:0000259" key="1">
    <source>
        <dbReference type="PROSITE" id="PS50222"/>
    </source>
</evidence>
<organism evidence="2 3">
    <name type="scientific">Rhizobium rhizoryzae</name>
    <dbReference type="NCBI Taxonomy" id="451876"/>
    <lineage>
        <taxon>Bacteria</taxon>
        <taxon>Pseudomonadati</taxon>
        <taxon>Pseudomonadota</taxon>
        <taxon>Alphaproteobacteria</taxon>
        <taxon>Hyphomicrobiales</taxon>
        <taxon>Rhizobiaceae</taxon>
        <taxon>Rhizobium/Agrobacterium group</taxon>
        <taxon>Rhizobium</taxon>
    </lineage>
</organism>
<reference evidence="2 3" key="1">
    <citation type="submission" date="2020-08" db="EMBL/GenBank/DDBJ databases">
        <title>Genomic Encyclopedia of Type Strains, Phase IV (KMG-IV): sequencing the most valuable type-strain genomes for metagenomic binning, comparative biology and taxonomic classification.</title>
        <authorList>
            <person name="Goeker M."/>
        </authorList>
    </citation>
    <scope>NUCLEOTIDE SEQUENCE [LARGE SCALE GENOMIC DNA]</scope>
    <source>
        <strain evidence="2 3">DSM 29514</strain>
    </source>
</reference>
<dbReference type="SUPFAM" id="SSF47473">
    <property type="entry name" value="EF-hand"/>
    <property type="match status" value="1"/>
</dbReference>
<protein>
    <recommendedName>
        <fullName evidence="1">EF-hand domain-containing protein</fullName>
    </recommendedName>
</protein>
<dbReference type="RefSeq" id="WP_165132795.1">
    <property type="nucleotide sequence ID" value="NZ_CP049250.1"/>
</dbReference>
<keyword evidence="3" id="KW-1185">Reference proteome</keyword>
<dbReference type="SMART" id="SM00054">
    <property type="entry name" value="EFh"/>
    <property type="match status" value="1"/>
</dbReference>
<feature type="domain" description="EF-hand" evidence="1">
    <location>
        <begin position="9"/>
        <end position="44"/>
    </location>
</feature>
<proteinExistence type="predicted"/>
<accession>A0A7W6LEY5</accession>
<dbReference type="Gene3D" id="1.10.238.10">
    <property type="entry name" value="EF-hand"/>
    <property type="match status" value="1"/>
</dbReference>
<evidence type="ECO:0000313" key="2">
    <source>
        <dbReference type="EMBL" id="MBB4143161.1"/>
    </source>
</evidence>
<dbReference type="InterPro" id="IPR002048">
    <property type="entry name" value="EF_hand_dom"/>
</dbReference>
<dbReference type="PROSITE" id="PS50222">
    <property type="entry name" value="EF_HAND_2"/>
    <property type="match status" value="1"/>
</dbReference>
<dbReference type="InterPro" id="IPR011992">
    <property type="entry name" value="EF-hand-dom_pair"/>
</dbReference>
<dbReference type="EMBL" id="JACIEC010000001">
    <property type="protein sequence ID" value="MBB4143161.1"/>
    <property type="molecule type" value="Genomic_DNA"/>
</dbReference>
<comment type="caution">
    <text evidence="2">The sequence shown here is derived from an EMBL/GenBank/DDBJ whole genome shotgun (WGS) entry which is preliminary data.</text>
</comment>
<dbReference type="InterPro" id="IPR018247">
    <property type="entry name" value="EF_Hand_1_Ca_BS"/>
</dbReference>
<dbReference type="AlphaFoldDB" id="A0A7W6LEY5"/>
<dbReference type="Proteomes" id="UP000519897">
    <property type="component" value="Unassembled WGS sequence"/>
</dbReference>
<dbReference type="PROSITE" id="PS00018">
    <property type="entry name" value="EF_HAND_1"/>
    <property type="match status" value="2"/>
</dbReference>
<gene>
    <name evidence="2" type="ORF">GGQ72_001660</name>
</gene>
<evidence type="ECO:0000313" key="3">
    <source>
        <dbReference type="Proteomes" id="UP000519897"/>
    </source>
</evidence>
<dbReference type="Pfam" id="PF13499">
    <property type="entry name" value="EF-hand_7"/>
    <property type="match status" value="1"/>
</dbReference>
<dbReference type="GO" id="GO:0005509">
    <property type="term" value="F:calcium ion binding"/>
    <property type="evidence" value="ECO:0007669"/>
    <property type="project" value="InterPro"/>
</dbReference>
<sequence length="119" mass="13211">MTTINNSSDLSEMLNKAFEKLDRDGDGKLNGDEFKTFNELLKPGIAVNKEGKPTVDYKERMDHDDDGWVSQDEMNSTPLLMPADLCDPSLKSMLDYLLLKADPSAIEAARLVTEDGEQG</sequence>
<name>A0A7W6LEY5_9HYPH</name>